<evidence type="ECO:0000313" key="3">
    <source>
        <dbReference type="Proteomes" id="UP001529343"/>
    </source>
</evidence>
<gene>
    <name evidence="2" type="ORF">QUW44_07770</name>
</gene>
<proteinExistence type="predicted"/>
<dbReference type="InterPro" id="IPR000835">
    <property type="entry name" value="HTH_MarR-typ"/>
</dbReference>
<dbReference type="Proteomes" id="UP001529343">
    <property type="component" value="Unassembled WGS sequence"/>
</dbReference>
<sequence>MTYLDQWFVYTNRQLAMKKEIEQAIQRVEGSTLTLNEFLLLYFLDQTADHRIMQNDLQDKLHLSASAVSRMITKLEAKDCGVIEKVACSTDKRATYIVLTTRGEELLKNVLQEVEVSLAKYKDFLK</sequence>
<evidence type="ECO:0000313" key="2">
    <source>
        <dbReference type="EMBL" id="MDM8267041.1"/>
    </source>
</evidence>
<dbReference type="Pfam" id="PF01047">
    <property type="entry name" value="MarR"/>
    <property type="match status" value="1"/>
</dbReference>
<evidence type="ECO:0000259" key="1">
    <source>
        <dbReference type="PROSITE" id="PS50995"/>
    </source>
</evidence>
<dbReference type="RefSeq" id="WP_283595027.1">
    <property type="nucleotide sequence ID" value="NZ_JAUDDW010000033.1"/>
</dbReference>
<dbReference type="PANTHER" id="PTHR33164:SF94">
    <property type="entry name" value="TRANSCRIPTIONAL REGULATORY PROTEIN-RELATED"/>
    <property type="match status" value="1"/>
</dbReference>
<dbReference type="SMART" id="SM00347">
    <property type="entry name" value="HTH_MARR"/>
    <property type="match status" value="1"/>
</dbReference>
<protein>
    <submittedName>
        <fullName evidence="2">MarR family transcriptional regulator</fullName>
    </submittedName>
</protein>
<name>A0ABT7UZC4_9LACO</name>
<organism evidence="2 3">
    <name type="scientific">Limosilactobacillus pontis</name>
    <dbReference type="NCBI Taxonomy" id="35787"/>
    <lineage>
        <taxon>Bacteria</taxon>
        <taxon>Bacillati</taxon>
        <taxon>Bacillota</taxon>
        <taxon>Bacilli</taxon>
        <taxon>Lactobacillales</taxon>
        <taxon>Lactobacillaceae</taxon>
        <taxon>Limosilactobacillus</taxon>
    </lineage>
</organism>
<dbReference type="EMBL" id="JAUDDW010000033">
    <property type="protein sequence ID" value="MDM8267041.1"/>
    <property type="molecule type" value="Genomic_DNA"/>
</dbReference>
<feature type="domain" description="HTH marR-type" evidence="1">
    <location>
        <begin position="1"/>
        <end position="126"/>
    </location>
</feature>
<dbReference type="InterPro" id="IPR039422">
    <property type="entry name" value="MarR/SlyA-like"/>
</dbReference>
<comment type="caution">
    <text evidence="2">The sequence shown here is derived from an EMBL/GenBank/DDBJ whole genome shotgun (WGS) entry which is preliminary data.</text>
</comment>
<reference evidence="3" key="1">
    <citation type="submission" date="2023-06" db="EMBL/GenBank/DDBJ databases">
        <title>Identification and characterization of horizontal gene transfer across gut microbiota members of farm animals based on homology search.</title>
        <authorList>
            <person name="Zeman M."/>
            <person name="Kubasova T."/>
            <person name="Jahodarova E."/>
            <person name="Nykrynova M."/>
            <person name="Rychlik I."/>
        </authorList>
    </citation>
    <scope>NUCLEOTIDE SEQUENCE [LARGE SCALE GENOMIC DNA]</scope>
    <source>
        <strain evidence="3">161_Gplus</strain>
    </source>
</reference>
<dbReference type="PANTHER" id="PTHR33164">
    <property type="entry name" value="TRANSCRIPTIONAL REGULATOR, MARR FAMILY"/>
    <property type="match status" value="1"/>
</dbReference>
<dbReference type="PROSITE" id="PS50995">
    <property type="entry name" value="HTH_MARR_2"/>
    <property type="match status" value="1"/>
</dbReference>
<accession>A0ABT7UZC4</accession>
<keyword evidence="3" id="KW-1185">Reference proteome</keyword>